<proteinExistence type="predicted"/>
<evidence type="ECO:0000313" key="3">
    <source>
        <dbReference type="Proteomes" id="UP001174936"/>
    </source>
</evidence>
<dbReference type="GO" id="GO:0006355">
    <property type="term" value="P:regulation of DNA-templated transcription"/>
    <property type="evidence" value="ECO:0007669"/>
    <property type="project" value="InterPro"/>
</dbReference>
<dbReference type="InterPro" id="IPR012479">
    <property type="entry name" value="SAP30BP"/>
</dbReference>
<evidence type="ECO:0000313" key="2">
    <source>
        <dbReference type="EMBL" id="KAK0656864.1"/>
    </source>
</evidence>
<feature type="region of interest" description="Disordered" evidence="1">
    <location>
        <begin position="1"/>
        <end position="20"/>
    </location>
</feature>
<protein>
    <submittedName>
        <fullName evidence="2">HCNGP-like protein-domain-containing protein</fullName>
    </submittedName>
</protein>
<gene>
    <name evidence="2" type="ORF">B0T16DRAFT_400428</name>
</gene>
<reference evidence="2" key="1">
    <citation type="submission" date="2023-06" db="EMBL/GenBank/DDBJ databases">
        <title>Genome-scale phylogeny and comparative genomics of the fungal order Sordariales.</title>
        <authorList>
            <consortium name="Lawrence Berkeley National Laboratory"/>
            <person name="Hensen N."/>
            <person name="Bonometti L."/>
            <person name="Westerberg I."/>
            <person name="Brannstrom I.O."/>
            <person name="Guillou S."/>
            <person name="Cros-Aarteil S."/>
            <person name="Calhoun S."/>
            <person name="Haridas S."/>
            <person name="Kuo A."/>
            <person name="Mondo S."/>
            <person name="Pangilinan J."/>
            <person name="Riley R."/>
            <person name="Labutti K."/>
            <person name="Andreopoulos B."/>
            <person name="Lipzen A."/>
            <person name="Chen C."/>
            <person name="Yanf M."/>
            <person name="Daum C."/>
            <person name="Ng V."/>
            <person name="Clum A."/>
            <person name="Steindorff A."/>
            <person name="Ohm R."/>
            <person name="Martin F."/>
            <person name="Silar P."/>
            <person name="Natvig D."/>
            <person name="Lalanne C."/>
            <person name="Gautier V."/>
            <person name="Ament-Velasquez S.L."/>
            <person name="Kruys A."/>
            <person name="Hutchinson M.I."/>
            <person name="Powell A.J."/>
            <person name="Barry K."/>
            <person name="Miller A.N."/>
            <person name="Grigoriev I.V."/>
            <person name="Debuchy R."/>
            <person name="Gladieux P."/>
            <person name="Thoren M.H."/>
            <person name="Johannesson H."/>
        </authorList>
    </citation>
    <scope>NUCLEOTIDE SEQUENCE</scope>
    <source>
        <strain evidence="2">SMH2532-1</strain>
    </source>
</reference>
<accession>A0AA39YQM5</accession>
<dbReference type="EMBL" id="JAULSV010000001">
    <property type="protein sequence ID" value="KAK0656864.1"/>
    <property type="molecule type" value="Genomic_DNA"/>
</dbReference>
<organism evidence="2 3">
    <name type="scientific">Cercophora newfieldiana</name>
    <dbReference type="NCBI Taxonomy" id="92897"/>
    <lineage>
        <taxon>Eukaryota</taxon>
        <taxon>Fungi</taxon>
        <taxon>Dikarya</taxon>
        <taxon>Ascomycota</taxon>
        <taxon>Pezizomycotina</taxon>
        <taxon>Sordariomycetes</taxon>
        <taxon>Sordariomycetidae</taxon>
        <taxon>Sordariales</taxon>
        <taxon>Lasiosphaeriaceae</taxon>
        <taxon>Cercophora</taxon>
    </lineage>
</organism>
<dbReference type="AlphaFoldDB" id="A0AA39YQM5"/>
<dbReference type="Proteomes" id="UP001174936">
    <property type="component" value="Unassembled WGS sequence"/>
</dbReference>
<dbReference type="Pfam" id="PF07818">
    <property type="entry name" value="HCNGP"/>
    <property type="match status" value="1"/>
</dbReference>
<keyword evidence="3" id="KW-1185">Reference proteome</keyword>
<comment type="caution">
    <text evidence="2">The sequence shown here is derived from an EMBL/GenBank/DDBJ whole genome shotgun (WGS) entry which is preliminary data.</text>
</comment>
<name>A0AA39YQM5_9PEZI</name>
<evidence type="ECO:0000256" key="1">
    <source>
        <dbReference type="SAM" id="MobiDB-lite"/>
    </source>
</evidence>
<dbReference type="PANTHER" id="PTHR13464">
    <property type="entry name" value="TRANSCRIPTIONAL REGULATOR PROTEIN HCNGP"/>
    <property type="match status" value="1"/>
</dbReference>
<sequence>MAFLSEPGAADSDPPRSPYSTARALARDLTLPAVPDMAIPPSPPPTQHADMTSLNAKFDTFLKLKRRAADPAHFNSRIGASSALRNPALMDKLLGFVGMETEFSEGDAAGTAQYGTTVGSDVWDPAGFPEWAYRGALRRAQERGTRERERARGEPVQFVSSGAGAGVEAAGAAPVRFDRRTMFDT</sequence>
<dbReference type="GO" id="GO:0005634">
    <property type="term" value="C:nucleus"/>
    <property type="evidence" value="ECO:0007669"/>
    <property type="project" value="TreeGrafter"/>
</dbReference>
<dbReference type="PANTHER" id="PTHR13464:SF0">
    <property type="entry name" value="SAP30-BINDING PROTEIN"/>
    <property type="match status" value="1"/>
</dbReference>
<feature type="region of interest" description="Disordered" evidence="1">
    <location>
        <begin position="32"/>
        <end position="51"/>
    </location>
</feature>